<name>A0A401XJH2_9FLAO</name>
<dbReference type="AlphaFoldDB" id="A0A401XJH2"/>
<keyword evidence="1" id="KW-0732">Signal</keyword>
<protein>
    <submittedName>
        <fullName evidence="2">Uncharacterized protein</fullName>
    </submittedName>
</protein>
<evidence type="ECO:0000256" key="1">
    <source>
        <dbReference type="SAM" id="SignalP"/>
    </source>
</evidence>
<feature type="signal peptide" evidence="1">
    <location>
        <begin position="1"/>
        <end position="23"/>
    </location>
</feature>
<gene>
    <name evidence="2" type="ORF">JCM31826_06380</name>
</gene>
<sequence length="1020" mass="109793">MKNFFNFLAIYLSVLSFVTSVCAQDKPAQGQGNNPNVIQPFGVPKNQILLVSKQTGQATTLNGQFKKQTDQFENGKVTLRTEGPVTIQVNPSQASLSDPGSIELSIGTNQTITWQGTLSAKVADAPEPGFSTPAKITGTYQIEYAKTLQPGEFADSTWTTVDENGNTRYHGLIRQSGMEEMNLTVVSMKVDLPEILCLGAAGSKVINAAQAVYPQNFPGANYRWRALHPKVRITNAQTLTPTITLLDTSIKNAQVELEYSIGNVSYTYRSIVNNCECLCTPIAGSVLVGPIEIAVNVNPMTPVPDANGHCTYQANNAAMRLKMDEMGGVVRMAEVQGVTVGIKRVCDTRAVIGGVLSWEGNAEVPALEFQLPTGQKVKALDLALKKFALEVDINGNLKGSVQVKATNPEDRDLSAGRGVILLRKGTNSTVTFNFSNTNSFTGTWNWSGIQGIAIDIVKKDGNKDKVIADFKGDFSNQGVLKGTLKAKPNARYKTNAFTVSLDELSLGLEASIPDGTFHLTNGSGKATVSDLKAVKGTFVLVLNFPQGGGCNAEVQANKVKAFSMDLDELNVNADFDRYFDLTKIQGSLKAKHSKFNAKITVATFLVEEGGLKEFNCNGKVKYSKFSFDLNKAEYKDEILKINASVELSATGVKAAANIRDFTIDQAGEIAVGGVSGRLKRGFCELEVDMTFKNNGFKGSFRGEFAKIGLDGSLDYGVVDEPEEYHYVYFSVAAKTPGIPIGNTGLKLTQVGGSVGYNYSFTGIDGPGQPQKDTYLIGILAGISDVAEMCEVVGKIELALTTENATVTIKGNVKVLKNTPYFKGEVVAAYAIPANTISGHVGADLNFPTNGSILQSKNLKIHYFFGNNQFKANGNNMGGDMFGGLVKLHNGYFNLQGNLDDVNSFTGSIGGKLTSEFNYRDSWLKGVVTFTARLQLNSHADMNLDINGLSGSFGIYVQGIAQVRVETFFYDFNTGASAEVWGDASYMNNTLTVSGRARITLPASIPGYGNQIESPNISFSI</sequence>
<evidence type="ECO:0000313" key="3">
    <source>
        <dbReference type="Proteomes" id="UP000286715"/>
    </source>
</evidence>
<proteinExistence type="predicted"/>
<reference evidence="2 3" key="1">
    <citation type="submission" date="2018-11" db="EMBL/GenBank/DDBJ databases">
        <title>Schleiferia aggregans sp. nov., a moderately thermophilic heterotrophic bacterium isolated from microbial mats at a terrestrial hot spring.</title>
        <authorList>
            <person name="Iino T."/>
            <person name="Ohkuma M."/>
            <person name="Haruta S."/>
        </authorList>
    </citation>
    <scope>NUCLEOTIDE SEQUENCE [LARGE SCALE GENOMIC DNA]</scope>
    <source>
        <strain evidence="2 3">LA</strain>
    </source>
</reference>
<feature type="chain" id="PRO_5019057849" evidence="1">
    <location>
        <begin position="24"/>
        <end position="1020"/>
    </location>
</feature>
<dbReference type="EMBL" id="BHZE01000004">
    <property type="protein sequence ID" value="GCD77156.1"/>
    <property type="molecule type" value="Genomic_DNA"/>
</dbReference>
<comment type="caution">
    <text evidence="2">The sequence shown here is derived from an EMBL/GenBank/DDBJ whole genome shotgun (WGS) entry which is preliminary data.</text>
</comment>
<organism evidence="2 3">
    <name type="scientific">Thermaurantimonas aggregans</name>
    <dbReference type="NCBI Taxonomy" id="2173829"/>
    <lineage>
        <taxon>Bacteria</taxon>
        <taxon>Pseudomonadati</taxon>
        <taxon>Bacteroidota</taxon>
        <taxon>Flavobacteriia</taxon>
        <taxon>Flavobacteriales</taxon>
        <taxon>Schleiferiaceae</taxon>
        <taxon>Thermaurantimonas</taxon>
    </lineage>
</organism>
<dbReference type="RefSeq" id="WP_124397215.1">
    <property type="nucleotide sequence ID" value="NZ_BHZE01000004.1"/>
</dbReference>
<keyword evidence="3" id="KW-1185">Reference proteome</keyword>
<dbReference type="OrthoDB" id="1521695at2"/>
<dbReference type="Proteomes" id="UP000286715">
    <property type="component" value="Unassembled WGS sequence"/>
</dbReference>
<evidence type="ECO:0000313" key="2">
    <source>
        <dbReference type="EMBL" id="GCD77156.1"/>
    </source>
</evidence>
<accession>A0A401XJH2</accession>